<dbReference type="Gene3D" id="2.170.130.30">
    <property type="match status" value="1"/>
</dbReference>
<keyword evidence="3" id="KW-0171">Cobalt transport</keyword>
<gene>
    <name evidence="11" type="ORF">PECUL_23A042807</name>
</gene>
<feature type="disulfide bond" evidence="8">
    <location>
        <begin position="159"/>
        <end position="200"/>
    </location>
</feature>
<sequence>MLWIKCCVVLLVFTYASHADPVCSVPDSGKASVTALVLNMAKSVGPCVTPNPSVLLALNLVDKTFDPATADLLVKQLKEDAVTKVSENLPFSSGKVALYALALRSSCCDITNIPYSKGNLNLVSLLENKTKEEIKSIEKEKKKPLTTFYQVALDVLALCVVNSHVAFQAGTTLANAVPSNPTSPDFSVDTAAVAVMGFTCVLGMDAAPTKTISSVKNALSVLINLMLNNQMSDGIIGNIYSTGLAAQALTAAQSYYTTTSWNCPLTIQKVLQEIPLGTFSLPIAAAQVLPFLQGMSYVNVKDKQCTVDNSPRITVEYTIVNNLVEENFKYTIQVEVLEGSTLLQVMQKAAQINPKEFSFSTTDSEWGVFVSSINNLAGNNNQRTYWQFFNETTPLQLGVSSYKPTNKEHILAIFSKF</sequence>
<dbReference type="PANTHER" id="PTHR10559:SF15">
    <property type="entry name" value="COBALAMIN BINDING INTRINSIC FACTOR"/>
    <property type="match status" value="1"/>
</dbReference>
<feature type="chain" id="PRO_5042146446" evidence="9">
    <location>
        <begin position="20"/>
        <end position="417"/>
    </location>
</feature>
<dbReference type="GO" id="GO:0015889">
    <property type="term" value="P:cobalamin transport"/>
    <property type="evidence" value="ECO:0007669"/>
    <property type="project" value="InterPro"/>
</dbReference>
<keyword evidence="5 9" id="KW-0732">Signal</keyword>
<keyword evidence="4" id="KW-0964">Secreted</keyword>
<dbReference type="PANTHER" id="PTHR10559">
    <property type="entry name" value="TRANSCOBALAMIN-1/GASTRIC INTRINSIC FACTOR"/>
    <property type="match status" value="1"/>
</dbReference>
<dbReference type="InterPro" id="IPR002157">
    <property type="entry name" value="Cbl-bd_prot"/>
</dbReference>
<feature type="binding site" evidence="7">
    <location>
        <position position="395"/>
    </location>
    <ligand>
        <name>cyanocob(III)alamin</name>
        <dbReference type="ChEBI" id="CHEBI:17439"/>
    </ligand>
</feature>
<reference evidence="11" key="1">
    <citation type="submission" date="2022-03" db="EMBL/GenBank/DDBJ databases">
        <authorList>
            <person name="Alioto T."/>
            <person name="Alioto T."/>
            <person name="Gomez Garrido J."/>
        </authorList>
    </citation>
    <scope>NUCLEOTIDE SEQUENCE</scope>
</reference>
<dbReference type="GO" id="GO:0005615">
    <property type="term" value="C:extracellular space"/>
    <property type="evidence" value="ECO:0007669"/>
    <property type="project" value="TreeGrafter"/>
</dbReference>
<dbReference type="Proteomes" id="UP001295444">
    <property type="component" value="Chromosome 11"/>
</dbReference>
<protein>
    <submittedName>
        <fullName evidence="11">Gastric intrinsic factor-like</fullName>
    </submittedName>
</protein>
<keyword evidence="3" id="KW-0406">Ion transport</keyword>
<evidence type="ECO:0000256" key="1">
    <source>
        <dbReference type="ARBA" id="ARBA00004613"/>
    </source>
</evidence>
<dbReference type="Pfam" id="PF01122">
    <property type="entry name" value="Cobalamin_bind"/>
    <property type="match status" value="1"/>
</dbReference>
<dbReference type="GO" id="GO:0031419">
    <property type="term" value="F:cobalamin binding"/>
    <property type="evidence" value="ECO:0007669"/>
    <property type="project" value="InterPro"/>
</dbReference>
<evidence type="ECO:0000256" key="4">
    <source>
        <dbReference type="ARBA" id="ARBA00022525"/>
    </source>
</evidence>
<dbReference type="Pfam" id="PF14478">
    <property type="entry name" value="DUF4430"/>
    <property type="match status" value="1"/>
</dbReference>
<dbReference type="Gene3D" id="1.50.10.20">
    <property type="match status" value="1"/>
</dbReference>
<keyword evidence="3" id="KW-0813">Transport</keyword>
<evidence type="ECO:0000256" key="9">
    <source>
        <dbReference type="SAM" id="SignalP"/>
    </source>
</evidence>
<evidence type="ECO:0000259" key="10">
    <source>
        <dbReference type="Pfam" id="PF14478"/>
    </source>
</evidence>
<dbReference type="EMBL" id="OW240922">
    <property type="protein sequence ID" value="CAH2321557.1"/>
    <property type="molecule type" value="Genomic_DNA"/>
</dbReference>
<evidence type="ECO:0000256" key="6">
    <source>
        <dbReference type="ARBA" id="ARBA00023285"/>
    </source>
</evidence>
<accession>A0AAD1T9V3</accession>
<comment type="similarity">
    <text evidence="2">Belongs to the eukaryotic cobalamin transport proteins family.</text>
</comment>
<evidence type="ECO:0000256" key="8">
    <source>
        <dbReference type="PIRSR" id="PIRSR602157-2"/>
    </source>
</evidence>
<evidence type="ECO:0000256" key="5">
    <source>
        <dbReference type="ARBA" id="ARBA00022729"/>
    </source>
</evidence>
<evidence type="ECO:0000313" key="11">
    <source>
        <dbReference type="EMBL" id="CAH2321557.1"/>
    </source>
</evidence>
<dbReference type="GO" id="GO:0006824">
    <property type="term" value="P:cobalt ion transport"/>
    <property type="evidence" value="ECO:0007669"/>
    <property type="project" value="UniProtKB-KW"/>
</dbReference>
<feature type="signal peptide" evidence="9">
    <location>
        <begin position="1"/>
        <end position="19"/>
    </location>
</feature>
<dbReference type="InterPro" id="IPR051588">
    <property type="entry name" value="Cobalamin_Transport"/>
</dbReference>
<keyword evidence="6 7" id="KW-0170">Cobalt</keyword>
<feature type="disulfide bond" evidence="8">
    <location>
        <begin position="23"/>
        <end position="263"/>
    </location>
</feature>
<feature type="binding site" evidence="7">
    <location>
        <position position="287"/>
    </location>
    <ligand>
        <name>cyanocob(III)alamin</name>
        <dbReference type="ChEBI" id="CHEBI:17439"/>
    </ligand>
</feature>
<feature type="binding site" evidence="7">
    <location>
        <position position="189"/>
    </location>
    <ligand>
        <name>cyanocob(III)alamin</name>
        <dbReference type="ChEBI" id="CHEBI:17439"/>
    </ligand>
</feature>
<keyword evidence="12" id="KW-1185">Reference proteome</keyword>
<evidence type="ECO:0000256" key="2">
    <source>
        <dbReference type="ARBA" id="ARBA00006449"/>
    </source>
</evidence>
<organism evidence="11 12">
    <name type="scientific">Pelobates cultripes</name>
    <name type="common">Western spadefoot toad</name>
    <dbReference type="NCBI Taxonomy" id="61616"/>
    <lineage>
        <taxon>Eukaryota</taxon>
        <taxon>Metazoa</taxon>
        <taxon>Chordata</taxon>
        <taxon>Craniata</taxon>
        <taxon>Vertebrata</taxon>
        <taxon>Euteleostomi</taxon>
        <taxon>Amphibia</taxon>
        <taxon>Batrachia</taxon>
        <taxon>Anura</taxon>
        <taxon>Pelobatoidea</taxon>
        <taxon>Pelobatidae</taxon>
        <taxon>Pelobates</taxon>
    </lineage>
</organism>
<comment type="subcellular location">
    <subcellularLocation>
        <location evidence="1">Secreted</location>
    </subcellularLocation>
</comment>
<feature type="binding site" evidence="7">
    <location>
        <begin position="146"/>
        <end position="150"/>
    </location>
    <ligand>
        <name>cyanocob(III)alamin</name>
        <dbReference type="ChEBI" id="CHEBI:17439"/>
    </ligand>
</feature>
<name>A0AAD1T9V3_PELCU</name>
<feature type="binding site" evidence="7">
    <location>
        <position position="238"/>
    </location>
    <ligand>
        <name>cyanocob(III)alamin</name>
        <dbReference type="ChEBI" id="CHEBI:17439"/>
    </ligand>
</feature>
<evidence type="ECO:0000256" key="3">
    <source>
        <dbReference type="ARBA" id="ARBA00022426"/>
    </source>
</evidence>
<proteinExistence type="inferred from homology"/>
<evidence type="ECO:0000256" key="7">
    <source>
        <dbReference type="PIRSR" id="PIRSR602157-1"/>
    </source>
</evidence>
<dbReference type="AlphaFoldDB" id="A0AAD1T9V3"/>
<evidence type="ECO:0000313" key="12">
    <source>
        <dbReference type="Proteomes" id="UP001295444"/>
    </source>
</evidence>
<keyword evidence="8" id="KW-1015">Disulfide bond</keyword>
<dbReference type="InterPro" id="IPR027954">
    <property type="entry name" value="Transcobalamin-like_C"/>
</dbReference>
<feature type="domain" description="Transcobalamin-like C-terminal" evidence="10">
    <location>
        <begin position="339"/>
        <end position="411"/>
    </location>
</feature>